<dbReference type="PANTHER" id="PTHR43566">
    <property type="entry name" value="CONSERVED PROTEIN"/>
    <property type="match status" value="1"/>
</dbReference>
<evidence type="ECO:0000259" key="2">
    <source>
        <dbReference type="Pfam" id="PF13635"/>
    </source>
</evidence>
<dbReference type="InterPro" id="IPR025420">
    <property type="entry name" value="DUF4143"/>
</dbReference>
<dbReference type="PANTHER" id="PTHR43566:SF1">
    <property type="entry name" value="AAA+ ATPASE DOMAIN-CONTAINING PROTEIN"/>
    <property type="match status" value="1"/>
</dbReference>
<proteinExistence type="predicted"/>
<comment type="caution">
    <text evidence="3">The sequence shown here is derived from an EMBL/GenBank/DDBJ whole genome shotgun (WGS) entry which is preliminary data.</text>
</comment>
<dbReference type="EMBL" id="SHLI01000001">
    <property type="protein sequence ID" value="RZU99628.1"/>
    <property type="molecule type" value="Genomic_DNA"/>
</dbReference>
<sequence length="389" mass="44319">MKTDFQRAFVPFLDKRLDEEAPLIQVLVGPRQVGKTTGVKQLIAQRDSPTHYASADDVLTSDRTWLLEQWQQALLLGQRAILVIDEIQKVPNWPETIKGLWDRQASRSPDDRLRVILLGSSALQIQDGVTESLAGRFELTRIHHWGFHELQQAFDYDLDRYLAFGGYPGAVALEHDPDRWYAYLKESIVETVIGRDILQFHRIGKPALFRQAFEILCHYPAQEISYTKLLGQLQDQGNTDLIKHYIALYESAFMLNALEKYSAKAWRRRGSSPKILPGCPALYRMNAGQPAIDNAEERGRVFELAVGAELARLPGKLFYWREGNAEVDFIYQHRGKLYAIEVKSGPRKSRKGLDAFCAQVPNATPIIVTPEHFAQFSADPADYLSRLEH</sequence>
<feature type="domain" description="AAA" evidence="1">
    <location>
        <begin position="24"/>
        <end position="150"/>
    </location>
</feature>
<dbReference type="InterPro" id="IPR011335">
    <property type="entry name" value="Restrct_endonuc-II-like"/>
</dbReference>
<feature type="domain" description="DUF4143" evidence="2">
    <location>
        <begin position="195"/>
        <end position="345"/>
    </location>
</feature>
<evidence type="ECO:0000313" key="4">
    <source>
        <dbReference type="Proteomes" id="UP000292298"/>
    </source>
</evidence>
<protein>
    <recommendedName>
        <fullName evidence="5">ATP-binding protein</fullName>
    </recommendedName>
</protein>
<dbReference type="OrthoDB" id="9771844at2"/>
<dbReference type="InterPro" id="IPR027417">
    <property type="entry name" value="P-loop_NTPase"/>
</dbReference>
<reference evidence="3 4" key="1">
    <citation type="submission" date="2019-02" db="EMBL/GenBank/DDBJ databases">
        <title>Genomic Encyclopedia of Type Strains, Phase IV (KMG-IV): sequencing the most valuable type-strain genomes for metagenomic binning, comparative biology and taxonomic classification.</title>
        <authorList>
            <person name="Goeker M."/>
        </authorList>
    </citation>
    <scope>NUCLEOTIDE SEQUENCE [LARGE SCALE GENOMIC DNA]</scope>
    <source>
        <strain evidence="3 4">DSM 21056</strain>
    </source>
</reference>
<dbReference type="Pfam" id="PF13173">
    <property type="entry name" value="AAA_14"/>
    <property type="match status" value="1"/>
</dbReference>
<dbReference type="Pfam" id="PF13635">
    <property type="entry name" value="DUF4143"/>
    <property type="match status" value="1"/>
</dbReference>
<dbReference type="Proteomes" id="UP000292298">
    <property type="component" value="Unassembled WGS sequence"/>
</dbReference>
<name>A0A4Q8D2K4_9GAMM</name>
<accession>A0A4Q8D2K4</accession>
<organism evidence="3 4">
    <name type="scientific">Spiribacter vilamensis</name>
    <dbReference type="NCBI Taxonomy" id="531306"/>
    <lineage>
        <taxon>Bacteria</taxon>
        <taxon>Pseudomonadati</taxon>
        <taxon>Pseudomonadota</taxon>
        <taxon>Gammaproteobacteria</taxon>
        <taxon>Chromatiales</taxon>
        <taxon>Ectothiorhodospiraceae</taxon>
        <taxon>Spiribacter</taxon>
    </lineage>
</organism>
<dbReference type="SUPFAM" id="SSF52540">
    <property type="entry name" value="P-loop containing nucleoside triphosphate hydrolases"/>
    <property type="match status" value="1"/>
</dbReference>
<evidence type="ECO:0000313" key="3">
    <source>
        <dbReference type="EMBL" id="RZU99628.1"/>
    </source>
</evidence>
<dbReference type="InterPro" id="IPR041682">
    <property type="entry name" value="AAA_14"/>
</dbReference>
<dbReference type="SUPFAM" id="SSF52980">
    <property type="entry name" value="Restriction endonuclease-like"/>
    <property type="match status" value="1"/>
</dbReference>
<evidence type="ECO:0008006" key="5">
    <source>
        <dbReference type="Google" id="ProtNLM"/>
    </source>
</evidence>
<keyword evidence="4" id="KW-1185">Reference proteome</keyword>
<dbReference type="RefSeq" id="WP_130503842.1">
    <property type="nucleotide sequence ID" value="NZ_SHLI01000001.1"/>
</dbReference>
<evidence type="ECO:0000259" key="1">
    <source>
        <dbReference type="Pfam" id="PF13173"/>
    </source>
</evidence>
<gene>
    <name evidence="3" type="ORF">EV698_1923</name>
</gene>
<dbReference type="AlphaFoldDB" id="A0A4Q8D2K4"/>